<dbReference type="SUPFAM" id="SSF51430">
    <property type="entry name" value="NAD(P)-linked oxidoreductase"/>
    <property type="match status" value="1"/>
</dbReference>
<dbReference type="FunFam" id="3.20.20.100:FF:000002">
    <property type="entry name" value="2,5-diketo-D-gluconic acid reductase A"/>
    <property type="match status" value="1"/>
</dbReference>
<dbReference type="AlphaFoldDB" id="A0A9D1L237"/>
<dbReference type="PANTHER" id="PTHR43827">
    <property type="entry name" value="2,5-DIKETO-D-GLUCONIC ACID REDUCTASE"/>
    <property type="match status" value="1"/>
</dbReference>
<dbReference type="PANTHER" id="PTHR43827:SF3">
    <property type="entry name" value="NADP-DEPENDENT OXIDOREDUCTASE DOMAIN-CONTAINING PROTEIN"/>
    <property type="match status" value="1"/>
</dbReference>
<evidence type="ECO:0000256" key="5">
    <source>
        <dbReference type="PIRSR" id="PIRSR000097-2"/>
    </source>
</evidence>
<comment type="caution">
    <text evidence="8">The sequence shown here is derived from an EMBL/GenBank/DDBJ whole genome shotgun (WGS) entry which is preliminary data.</text>
</comment>
<evidence type="ECO:0000256" key="3">
    <source>
        <dbReference type="ARBA" id="ARBA00023002"/>
    </source>
</evidence>
<dbReference type="InterPro" id="IPR036812">
    <property type="entry name" value="NAD(P)_OxRdtase_dom_sf"/>
</dbReference>
<comment type="similarity">
    <text evidence="1">Belongs to the aldo/keto reductase family.</text>
</comment>
<dbReference type="Proteomes" id="UP000824175">
    <property type="component" value="Unassembled WGS sequence"/>
</dbReference>
<gene>
    <name evidence="8" type="ORF">IAD15_12105</name>
</gene>
<feature type="domain" description="NADP-dependent oxidoreductase" evidence="7">
    <location>
        <begin position="15"/>
        <end position="257"/>
    </location>
</feature>
<sequence>MESIQLSNGMTMPLIGLGTWDLNGQECVKMVKTALQLGYRLVDTAQMYGNEQAVGEGIRQSGIPRSEIFVTTKIYRPSASYEKARAAIDVSLARLGLTYVDLLLLHEPYQAGPQMYRALEEAYAQGKVHAIGISNYDENWYRTFLKQCTIKPMVNQLETHIFYQRAHFQREMAAEGTMLQAWAPLAQAKTNLTTHLVLVRIGQAHGKRAAQVALRFLVQRGISVIPKTRHEARLKENLALFDFTLSDAEMQSIQALDQAKTFFPWTLAF</sequence>
<feature type="binding site" evidence="5">
    <location>
        <position position="106"/>
    </location>
    <ligand>
        <name>substrate</name>
    </ligand>
</feature>
<feature type="site" description="Lowers pKa of active site Tyr" evidence="6">
    <location>
        <position position="73"/>
    </location>
</feature>
<reference evidence="8" key="1">
    <citation type="submission" date="2020-10" db="EMBL/GenBank/DDBJ databases">
        <authorList>
            <person name="Gilroy R."/>
        </authorList>
    </citation>
    <scope>NUCLEOTIDE SEQUENCE</scope>
    <source>
        <strain evidence="8">CHK195-11698</strain>
    </source>
</reference>
<proteinExistence type="inferred from homology"/>
<dbReference type="PIRSF" id="PIRSF000097">
    <property type="entry name" value="AKR"/>
    <property type="match status" value="1"/>
</dbReference>
<dbReference type="PROSITE" id="PS00063">
    <property type="entry name" value="ALDOKETO_REDUCTASE_3"/>
    <property type="match status" value="1"/>
</dbReference>
<name>A0A9D1L237_9FIRM</name>
<evidence type="ECO:0000256" key="2">
    <source>
        <dbReference type="ARBA" id="ARBA00022857"/>
    </source>
</evidence>
<dbReference type="EMBL" id="DVMJ01000114">
    <property type="protein sequence ID" value="HIU14786.1"/>
    <property type="molecule type" value="Genomic_DNA"/>
</dbReference>
<evidence type="ECO:0000259" key="7">
    <source>
        <dbReference type="Pfam" id="PF00248"/>
    </source>
</evidence>
<organism evidence="8 9">
    <name type="scientific">Candidatus Fimiplasma intestinipullorum</name>
    <dbReference type="NCBI Taxonomy" id="2840825"/>
    <lineage>
        <taxon>Bacteria</taxon>
        <taxon>Bacillati</taxon>
        <taxon>Bacillota</taxon>
        <taxon>Clostridia</taxon>
        <taxon>Eubacteriales</taxon>
        <taxon>Candidatus Fimiplasma</taxon>
    </lineage>
</organism>
<dbReference type="PRINTS" id="PR00069">
    <property type="entry name" value="ALDKETRDTASE"/>
</dbReference>
<accession>A0A9D1L237</accession>
<dbReference type="Pfam" id="PF00248">
    <property type="entry name" value="Aldo_ket_red"/>
    <property type="match status" value="1"/>
</dbReference>
<dbReference type="InterPro" id="IPR023210">
    <property type="entry name" value="NADP_OxRdtase_dom"/>
</dbReference>
<dbReference type="InterPro" id="IPR020471">
    <property type="entry name" value="AKR"/>
</dbReference>
<keyword evidence="2" id="KW-0521">NADP</keyword>
<evidence type="ECO:0000256" key="4">
    <source>
        <dbReference type="PIRSR" id="PIRSR000097-1"/>
    </source>
</evidence>
<protein>
    <submittedName>
        <fullName evidence="8">Aldo/keto reductase</fullName>
    </submittedName>
</protein>
<evidence type="ECO:0000256" key="1">
    <source>
        <dbReference type="ARBA" id="ARBA00007905"/>
    </source>
</evidence>
<evidence type="ECO:0000313" key="9">
    <source>
        <dbReference type="Proteomes" id="UP000824175"/>
    </source>
</evidence>
<keyword evidence="3" id="KW-0560">Oxidoreductase</keyword>
<dbReference type="InterPro" id="IPR018170">
    <property type="entry name" value="Aldo/ket_reductase_CS"/>
</dbReference>
<feature type="active site" description="Proton donor" evidence="4">
    <location>
        <position position="48"/>
    </location>
</feature>
<dbReference type="Gene3D" id="3.20.20.100">
    <property type="entry name" value="NADP-dependent oxidoreductase domain"/>
    <property type="match status" value="1"/>
</dbReference>
<dbReference type="GO" id="GO:0016616">
    <property type="term" value="F:oxidoreductase activity, acting on the CH-OH group of donors, NAD or NADP as acceptor"/>
    <property type="evidence" value="ECO:0007669"/>
    <property type="project" value="UniProtKB-ARBA"/>
</dbReference>
<evidence type="ECO:0000313" key="8">
    <source>
        <dbReference type="EMBL" id="HIU14786.1"/>
    </source>
</evidence>
<reference evidence="8" key="2">
    <citation type="journal article" date="2021" name="PeerJ">
        <title>Extensive microbial diversity within the chicken gut microbiome revealed by metagenomics and culture.</title>
        <authorList>
            <person name="Gilroy R."/>
            <person name="Ravi A."/>
            <person name="Getino M."/>
            <person name="Pursley I."/>
            <person name="Horton D.L."/>
            <person name="Alikhan N.F."/>
            <person name="Baker D."/>
            <person name="Gharbi K."/>
            <person name="Hall N."/>
            <person name="Watson M."/>
            <person name="Adriaenssens E.M."/>
            <person name="Foster-Nyarko E."/>
            <person name="Jarju S."/>
            <person name="Secka A."/>
            <person name="Antonio M."/>
            <person name="Oren A."/>
            <person name="Chaudhuri R.R."/>
            <person name="La Ragione R."/>
            <person name="Hildebrand F."/>
            <person name="Pallen M.J."/>
        </authorList>
    </citation>
    <scope>NUCLEOTIDE SEQUENCE</scope>
    <source>
        <strain evidence="8">CHK195-11698</strain>
    </source>
</reference>
<dbReference type="PROSITE" id="PS00798">
    <property type="entry name" value="ALDOKETO_REDUCTASE_1"/>
    <property type="match status" value="1"/>
</dbReference>
<evidence type="ECO:0000256" key="6">
    <source>
        <dbReference type="PIRSR" id="PIRSR000097-3"/>
    </source>
</evidence>